<dbReference type="SUPFAM" id="SSF50621">
    <property type="entry name" value="Alanine racemase C-terminal domain-like"/>
    <property type="match status" value="1"/>
</dbReference>
<organism evidence="4">
    <name type="scientific">Streptomyces sp. SID7499</name>
    <dbReference type="NCBI Taxonomy" id="2706086"/>
    <lineage>
        <taxon>Bacteria</taxon>
        <taxon>Bacillati</taxon>
        <taxon>Actinomycetota</taxon>
        <taxon>Actinomycetes</taxon>
        <taxon>Kitasatosporales</taxon>
        <taxon>Streptomycetaceae</taxon>
        <taxon>Streptomyces</taxon>
    </lineage>
</organism>
<dbReference type="AlphaFoldDB" id="A0A6G3XRU7"/>
<gene>
    <name evidence="4" type="ORF">G3M58_79890</name>
</gene>
<reference evidence="4" key="1">
    <citation type="submission" date="2020-01" db="EMBL/GenBank/DDBJ databases">
        <title>Insect and environment-associated Actinomycetes.</title>
        <authorList>
            <person name="Currrie C."/>
            <person name="Chevrette M."/>
            <person name="Carlson C."/>
            <person name="Stubbendieck R."/>
            <person name="Wendt-Pienkowski E."/>
        </authorList>
    </citation>
    <scope>NUCLEOTIDE SEQUENCE</scope>
    <source>
        <strain evidence="4">SID7499</strain>
    </source>
</reference>
<dbReference type="EMBL" id="JAAGMN010008554">
    <property type="protein sequence ID" value="NEE20413.1"/>
    <property type="molecule type" value="Genomic_DNA"/>
</dbReference>
<comment type="cofactor">
    <cofactor evidence="1">
        <name>pyridoxal 5'-phosphate</name>
        <dbReference type="ChEBI" id="CHEBI:597326"/>
    </cofactor>
</comment>
<evidence type="ECO:0000313" key="4">
    <source>
        <dbReference type="EMBL" id="NEE20413.1"/>
    </source>
</evidence>
<evidence type="ECO:0000259" key="3">
    <source>
        <dbReference type="Pfam" id="PF00278"/>
    </source>
</evidence>
<feature type="non-terminal residue" evidence="4">
    <location>
        <position position="1"/>
    </location>
</feature>
<dbReference type="InterPro" id="IPR009006">
    <property type="entry name" value="Ala_racemase/Decarboxylase_C"/>
</dbReference>
<dbReference type="Gene3D" id="2.40.37.10">
    <property type="entry name" value="Lyase, Ornithine Decarboxylase, Chain A, domain 1"/>
    <property type="match status" value="1"/>
</dbReference>
<name>A0A6G3XRU7_9ACTN</name>
<dbReference type="PANTHER" id="PTHR43727">
    <property type="entry name" value="DIAMINOPIMELATE DECARBOXYLASE"/>
    <property type="match status" value="1"/>
</dbReference>
<evidence type="ECO:0000256" key="1">
    <source>
        <dbReference type="ARBA" id="ARBA00001933"/>
    </source>
</evidence>
<sequence length="131" mass="13332">VREVKRSRDQSFMVLDTGVNHLGGMSGLGRLARASATPDPGAGATVRATLVGPLCTPADVLGRGVEVPDVGTGDCVVIPNVGAYGLTASLVAFLGRPAPAEVVLRGTEVVSATRLRLSHEPISDTSGSEQA</sequence>
<dbReference type="InterPro" id="IPR022643">
    <property type="entry name" value="De-COase2_C"/>
</dbReference>
<dbReference type="Pfam" id="PF00278">
    <property type="entry name" value="Orn_DAP_Arg_deC"/>
    <property type="match status" value="1"/>
</dbReference>
<dbReference type="PANTHER" id="PTHR43727:SF2">
    <property type="entry name" value="GROUP IV DECARBOXYLASE"/>
    <property type="match status" value="1"/>
</dbReference>
<accession>A0A6G3XRU7</accession>
<dbReference type="GO" id="GO:0009089">
    <property type="term" value="P:lysine biosynthetic process via diaminopimelate"/>
    <property type="evidence" value="ECO:0007669"/>
    <property type="project" value="TreeGrafter"/>
</dbReference>
<dbReference type="GO" id="GO:0008836">
    <property type="term" value="F:diaminopimelate decarboxylase activity"/>
    <property type="evidence" value="ECO:0007669"/>
    <property type="project" value="TreeGrafter"/>
</dbReference>
<comment type="caution">
    <text evidence="4">The sequence shown here is derived from an EMBL/GenBank/DDBJ whole genome shotgun (WGS) entry which is preliminary data.</text>
</comment>
<proteinExistence type="predicted"/>
<feature type="domain" description="Orn/DAP/Arg decarboxylase 2 C-terminal" evidence="3">
    <location>
        <begin position="1"/>
        <end position="82"/>
    </location>
</feature>
<keyword evidence="2" id="KW-0663">Pyridoxal phosphate</keyword>
<evidence type="ECO:0000256" key="2">
    <source>
        <dbReference type="ARBA" id="ARBA00022898"/>
    </source>
</evidence>
<protein>
    <submittedName>
        <fullName evidence="4">Type III PLP-dependent enzyme</fullName>
    </submittedName>
</protein>